<comment type="caution">
    <text evidence="1">The sequence shown here is derived from an EMBL/GenBank/DDBJ whole genome shotgun (WGS) entry which is preliminary data.</text>
</comment>
<dbReference type="Proteomes" id="UP000714380">
    <property type="component" value="Unassembled WGS sequence"/>
</dbReference>
<reference evidence="1 2" key="1">
    <citation type="submission" date="2020-12" db="EMBL/GenBank/DDBJ databases">
        <title>Novel Thalassolituus-related marine hydrocarbonoclastic bacteria mediated algae-derived hydrocarbons mineralization in twilight zone of the northern South China Sea.</title>
        <authorList>
            <person name="Dong C."/>
        </authorList>
    </citation>
    <scope>NUCLEOTIDE SEQUENCE [LARGE SCALE GENOMIC DNA]</scope>
    <source>
        <strain evidence="1 2">IMCC1826</strain>
    </source>
</reference>
<proteinExistence type="predicted"/>
<gene>
    <name evidence="1" type="ORF">I9W95_17295</name>
</gene>
<dbReference type="InterPro" id="IPR007709">
    <property type="entry name" value="N-FG_amidohydro"/>
</dbReference>
<dbReference type="Pfam" id="PF05013">
    <property type="entry name" value="FGase"/>
    <property type="match status" value="1"/>
</dbReference>
<dbReference type="EMBL" id="JAEDAH010000105">
    <property type="protein sequence ID" value="MCA6065355.1"/>
    <property type="molecule type" value="Genomic_DNA"/>
</dbReference>
<keyword evidence="2" id="KW-1185">Reference proteome</keyword>
<dbReference type="Gene3D" id="3.40.630.40">
    <property type="entry name" value="Zn-dependent exopeptidases"/>
    <property type="match status" value="1"/>
</dbReference>
<evidence type="ECO:0000313" key="1">
    <source>
        <dbReference type="EMBL" id="MCA6065355.1"/>
    </source>
</evidence>
<sequence length="305" mass="36021">MDMPIVFNIPHSSFNIPADGWRFYTVPEWAVACEMLILNDWFTDEIFSFEDTKKVVAQVSRVYVDTERFVDDAQEYMSQFGMGVIYTKGAFGNEIRRPLTEQERESILQKYYYPHHQALEAAIQESIDKHEHCLLIDAHSFPDKPFQYERSCSQERPDICIGLTDSNTPPEIVEFISGRLRECGYTVAIDYPYAGCLIPSRFIDDKRVSALMIEVNRKIYLEDFEVVYSKELFLNPNPLQRKSGMYRFKNNFEDIMVEVYWNFISKDKRTVTPQQHHQRRLSRMLAERVNGVIPPELSYWWHSNY</sequence>
<name>A0ABS7ZXM2_9GAMM</name>
<organism evidence="1 2">
    <name type="scientific">Thalassolituus marinus</name>
    <dbReference type="NCBI Taxonomy" id="671053"/>
    <lineage>
        <taxon>Bacteria</taxon>
        <taxon>Pseudomonadati</taxon>
        <taxon>Pseudomonadota</taxon>
        <taxon>Gammaproteobacteria</taxon>
        <taxon>Oceanospirillales</taxon>
        <taxon>Oceanospirillaceae</taxon>
        <taxon>Thalassolituus</taxon>
    </lineage>
</organism>
<evidence type="ECO:0000313" key="2">
    <source>
        <dbReference type="Proteomes" id="UP000714380"/>
    </source>
</evidence>
<accession>A0ABS7ZXM2</accession>
<dbReference type="SUPFAM" id="SSF53187">
    <property type="entry name" value="Zn-dependent exopeptidases"/>
    <property type="match status" value="1"/>
</dbReference>
<protein>
    <submittedName>
        <fullName evidence="1">N-formylglutamate amidohydrolase</fullName>
    </submittedName>
</protein>
<dbReference type="RefSeq" id="WP_225677220.1">
    <property type="nucleotide sequence ID" value="NZ_JAEDAH010000105.1"/>
</dbReference>